<dbReference type="AlphaFoldDB" id="A0A9P0G6J0"/>
<proteinExistence type="predicted"/>
<keyword evidence="2" id="KW-1185">Reference proteome</keyword>
<dbReference type="EMBL" id="OV651813">
    <property type="protein sequence ID" value="CAH1099816.1"/>
    <property type="molecule type" value="Genomic_DNA"/>
</dbReference>
<name>A0A9P0G6J0_9CUCU</name>
<reference evidence="1" key="1">
    <citation type="submission" date="2022-01" db="EMBL/GenBank/DDBJ databases">
        <authorList>
            <person name="King R."/>
        </authorList>
    </citation>
    <scope>NUCLEOTIDE SEQUENCE</scope>
</reference>
<dbReference type="Proteomes" id="UP001153636">
    <property type="component" value="Chromosome 1"/>
</dbReference>
<dbReference type="OrthoDB" id="8191996at2759"/>
<sequence length="105" mass="12031">MAPLIESPADTKIRSVILFLSAKDLKAMDVHREVCIDYGQIIMGGKWLGNGFEHVKMTAQMCMITSLRVHRSHLENRSLLSFLHSENKYQHEVYSRRDSGLVVPF</sequence>
<organism evidence="1 2">
    <name type="scientific">Psylliodes chrysocephalus</name>
    <dbReference type="NCBI Taxonomy" id="3402493"/>
    <lineage>
        <taxon>Eukaryota</taxon>
        <taxon>Metazoa</taxon>
        <taxon>Ecdysozoa</taxon>
        <taxon>Arthropoda</taxon>
        <taxon>Hexapoda</taxon>
        <taxon>Insecta</taxon>
        <taxon>Pterygota</taxon>
        <taxon>Neoptera</taxon>
        <taxon>Endopterygota</taxon>
        <taxon>Coleoptera</taxon>
        <taxon>Polyphaga</taxon>
        <taxon>Cucujiformia</taxon>
        <taxon>Chrysomeloidea</taxon>
        <taxon>Chrysomelidae</taxon>
        <taxon>Galerucinae</taxon>
        <taxon>Alticini</taxon>
        <taxon>Psylliodes</taxon>
    </lineage>
</organism>
<protein>
    <submittedName>
        <fullName evidence="1">Uncharacterized protein</fullName>
    </submittedName>
</protein>
<gene>
    <name evidence="1" type="ORF">PSYICH_LOCUS897</name>
</gene>
<accession>A0A9P0G6J0</accession>
<evidence type="ECO:0000313" key="2">
    <source>
        <dbReference type="Proteomes" id="UP001153636"/>
    </source>
</evidence>
<evidence type="ECO:0000313" key="1">
    <source>
        <dbReference type="EMBL" id="CAH1099816.1"/>
    </source>
</evidence>